<organism evidence="2 3">
    <name type="scientific">Caenorhabditis remanei</name>
    <name type="common">Caenorhabditis vulgaris</name>
    <dbReference type="NCBI Taxonomy" id="31234"/>
    <lineage>
        <taxon>Eukaryota</taxon>
        <taxon>Metazoa</taxon>
        <taxon>Ecdysozoa</taxon>
        <taxon>Nematoda</taxon>
        <taxon>Chromadorea</taxon>
        <taxon>Rhabditida</taxon>
        <taxon>Rhabditina</taxon>
        <taxon>Rhabditomorpha</taxon>
        <taxon>Rhabditoidea</taxon>
        <taxon>Rhabditidae</taxon>
        <taxon>Peloderinae</taxon>
        <taxon>Caenorhabditis</taxon>
    </lineage>
</organism>
<protein>
    <submittedName>
        <fullName evidence="2">Uncharacterized protein</fullName>
    </submittedName>
</protein>
<dbReference type="EMBL" id="WUAV01000001">
    <property type="protein sequence ID" value="KAF1770387.1"/>
    <property type="molecule type" value="Genomic_DNA"/>
</dbReference>
<feature type="region of interest" description="Disordered" evidence="1">
    <location>
        <begin position="1"/>
        <end position="98"/>
    </location>
</feature>
<comment type="caution">
    <text evidence="2">The sequence shown here is derived from an EMBL/GenBank/DDBJ whole genome shotgun (WGS) entry which is preliminary data.</text>
</comment>
<dbReference type="RefSeq" id="XP_003104835.2">
    <property type="nucleotide sequence ID" value="XM_003104787.2"/>
</dbReference>
<dbReference type="KEGG" id="crq:GCK72_002205"/>
<dbReference type="Proteomes" id="UP000483820">
    <property type="component" value="Chromosome I"/>
</dbReference>
<dbReference type="AlphaFoldDB" id="A0A6A5HVT1"/>
<reference evidence="2 3" key="1">
    <citation type="submission" date="2019-12" db="EMBL/GenBank/DDBJ databases">
        <title>Chromosome-level assembly of the Caenorhabditis remanei genome.</title>
        <authorList>
            <person name="Teterina A.A."/>
            <person name="Willis J.H."/>
            <person name="Phillips P.C."/>
        </authorList>
    </citation>
    <scope>NUCLEOTIDE SEQUENCE [LARGE SCALE GENOMIC DNA]</scope>
    <source>
        <strain evidence="2 3">PX506</strain>
        <tissue evidence="2">Whole organism</tissue>
    </source>
</reference>
<evidence type="ECO:0000313" key="2">
    <source>
        <dbReference type="EMBL" id="KAF1770387.1"/>
    </source>
</evidence>
<gene>
    <name evidence="2" type="ORF">GCK72_002205</name>
</gene>
<feature type="compositionally biased region" description="Low complexity" evidence="1">
    <location>
        <begin position="42"/>
        <end position="55"/>
    </location>
</feature>
<accession>A0A6A5HVT1</accession>
<proteinExistence type="predicted"/>
<dbReference type="PANTHER" id="PTHR48441">
    <property type="match status" value="1"/>
</dbReference>
<evidence type="ECO:0000313" key="3">
    <source>
        <dbReference type="Proteomes" id="UP000483820"/>
    </source>
</evidence>
<feature type="compositionally biased region" description="Basic and acidic residues" evidence="1">
    <location>
        <begin position="59"/>
        <end position="74"/>
    </location>
</feature>
<dbReference type="CTD" id="9809243"/>
<dbReference type="PANTHER" id="PTHR48441:SF1">
    <property type="entry name" value="NT-3"/>
    <property type="match status" value="1"/>
</dbReference>
<dbReference type="GeneID" id="9809243"/>
<feature type="region of interest" description="Disordered" evidence="1">
    <location>
        <begin position="197"/>
        <end position="218"/>
    </location>
</feature>
<sequence>MGAENSVMRPPTKREPERRSIMHRSGPPSQYYDAKNTKYVESESSTVSTESTTTSEDTDEKKEMKPFERTENEAKQATTPNPLKALEGLSQADKTKKSEEMLRQLWKRPHSSWDKITTVTNTVTERTNTDGQVTEEVSRELDYNIDKIIYDIPLEYCLIRVPRVRTARSCPDPWRRHGAHVKLCEVGGWMPETRNKNAKVTPVRKGSIPPPPPRTKPLRTHWLEEESTKSMELRVDYSSPYPLVCVDEFAAGGLAAFEA</sequence>
<evidence type="ECO:0000256" key="1">
    <source>
        <dbReference type="SAM" id="MobiDB-lite"/>
    </source>
</evidence>
<name>A0A6A5HVT1_CAERE</name>